<evidence type="ECO:0000313" key="1">
    <source>
        <dbReference type="EMBL" id="TQQ85212.1"/>
    </source>
</evidence>
<dbReference type="Proteomes" id="UP000317863">
    <property type="component" value="Unassembled WGS sequence"/>
</dbReference>
<dbReference type="InterPro" id="IPR029039">
    <property type="entry name" value="Flavoprotein-like_sf"/>
</dbReference>
<comment type="caution">
    <text evidence="1">The sequence shown here is derived from an EMBL/GenBank/DDBJ whole genome shotgun (WGS) entry which is preliminary data.</text>
</comment>
<reference evidence="1 2" key="1">
    <citation type="submission" date="2019-02" db="EMBL/GenBank/DDBJ databases">
        <title>Peptostreptococcaceae bacterium ZHW00191 nov., a new bacterium isolated from the human gut.</title>
        <authorList>
            <person name="Zhou H.-W."/>
            <person name="Chen X.-J."/>
        </authorList>
    </citation>
    <scope>NUCLEOTIDE SEQUENCE [LARGE SCALE GENOMIC DNA]</scope>
    <source>
        <strain evidence="1 2">ZHW00191</strain>
    </source>
</reference>
<dbReference type="AlphaFoldDB" id="A0A544QWZ7"/>
<dbReference type="SUPFAM" id="SSF52218">
    <property type="entry name" value="Flavoproteins"/>
    <property type="match status" value="1"/>
</dbReference>
<sequence>MEKMLIINGSPRAPKSNSKEYIKIFMKYRKYDIDIYNIVTEKNRDIPDNIDSYNRYMLVMPLYADSIPAIVTGFLKKLEKKKISEGKRVDVLINCGFMEPEQNLVAIDVIKMFCIRKNLEYGMTLSIASGEAILNTPFAFMARRRINKFAKSLKRNEKGYMSVSMPISKNMFLKASTKYWTKYGEKYGISIEEMKTNNIENI</sequence>
<keyword evidence="2" id="KW-1185">Reference proteome</keyword>
<dbReference type="OrthoDB" id="1026745at2"/>
<organism evidence="1 2">
    <name type="scientific">Peptacetobacter hominis</name>
    <dbReference type="NCBI Taxonomy" id="2743610"/>
    <lineage>
        <taxon>Bacteria</taxon>
        <taxon>Bacillati</taxon>
        <taxon>Bacillota</taxon>
        <taxon>Clostridia</taxon>
        <taxon>Peptostreptococcales</taxon>
        <taxon>Peptostreptococcaceae</taxon>
        <taxon>Peptacetobacter</taxon>
    </lineage>
</organism>
<gene>
    <name evidence="1" type="ORF">EXD82_02085</name>
</gene>
<accession>A0A544QWZ7</accession>
<evidence type="ECO:0000313" key="2">
    <source>
        <dbReference type="Proteomes" id="UP000317863"/>
    </source>
</evidence>
<name>A0A544QWZ7_9FIRM</name>
<dbReference type="EMBL" id="SGJB01000003">
    <property type="protein sequence ID" value="TQQ85212.1"/>
    <property type="molecule type" value="Genomic_DNA"/>
</dbReference>
<dbReference type="RefSeq" id="WP_142535269.1">
    <property type="nucleotide sequence ID" value="NZ_SGJB01000003.1"/>
</dbReference>
<protein>
    <submittedName>
        <fullName evidence="1">Uncharacterized protein</fullName>
    </submittedName>
</protein>
<proteinExistence type="predicted"/>